<dbReference type="SMART" id="SM00355">
    <property type="entry name" value="ZnF_C2H2"/>
    <property type="match status" value="11"/>
</dbReference>
<feature type="region of interest" description="Disordered" evidence="6">
    <location>
        <begin position="2173"/>
        <end position="2200"/>
    </location>
</feature>
<feature type="region of interest" description="Disordered" evidence="6">
    <location>
        <begin position="740"/>
        <end position="773"/>
    </location>
</feature>
<evidence type="ECO:0000256" key="2">
    <source>
        <dbReference type="ARBA" id="ARBA00022737"/>
    </source>
</evidence>
<comment type="caution">
    <text evidence="8">The sequence shown here is derived from an EMBL/GenBank/DDBJ whole genome shotgun (WGS) entry which is preliminary data.</text>
</comment>
<feature type="domain" description="C2H2-type" evidence="7">
    <location>
        <begin position="2149"/>
        <end position="2176"/>
    </location>
</feature>
<dbReference type="GO" id="GO:0000981">
    <property type="term" value="F:DNA-binding transcription factor activity, RNA polymerase II-specific"/>
    <property type="evidence" value="ECO:0007669"/>
    <property type="project" value="TreeGrafter"/>
</dbReference>
<evidence type="ECO:0000313" key="9">
    <source>
        <dbReference type="Proteomes" id="UP001187315"/>
    </source>
</evidence>
<dbReference type="GO" id="GO:0000785">
    <property type="term" value="C:chromatin"/>
    <property type="evidence" value="ECO:0007669"/>
    <property type="project" value="TreeGrafter"/>
</dbReference>
<feature type="domain" description="C2H2-type" evidence="7">
    <location>
        <begin position="296"/>
        <end position="323"/>
    </location>
</feature>
<keyword evidence="9" id="KW-1185">Reference proteome</keyword>
<dbReference type="SUPFAM" id="SSF57667">
    <property type="entry name" value="beta-beta-alpha zinc fingers"/>
    <property type="match status" value="5"/>
</dbReference>
<dbReference type="InterPro" id="IPR013087">
    <property type="entry name" value="Znf_C2H2_type"/>
</dbReference>
<feature type="domain" description="C2H2-type" evidence="7">
    <location>
        <begin position="592"/>
        <end position="619"/>
    </location>
</feature>
<feature type="region of interest" description="Disordered" evidence="6">
    <location>
        <begin position="464"/>
        <end position="486"/>
    </location>
</feature>
<feature type="region of interest" description="Disordered" evidence="6">
    <location>
        <begin position="387"/>
        <end position="406"/>
    </location>
</feature>
<evidence type="ECO:0000256" key="1">
    <source>
        <dbReference type="ARBA" id="ARBA00022723"/>
    </source>
</evidence>
<feature type="compositionally biased region" description="Basic and acidic residues" evidence="6">
    <location>
        <begin position="2038"/>
        <end position="2051"/>
    </location>
</feature>
<dbReference type="InterPro" id="IPR036236">
    <property type="entry name" value="Znf_C2H2_sf"/>
</dbReference>
<dbReference type="Pfam" id="PF00096">
    <property type="entry name" value="zf-C2H2"/>
    <property type="match status" value="3"/>
</dbReference>
<feature type="region of interest" description="Disordered" evidence="6">
    <location>
        <begin position="1801"/>
        <end position="1822"/>
    </location>
</feature>
<feature type="domain" description="C2H2-type" evidence="7">
    <location>
        <begin position="363"/>
        <end position="390"/>
    </location>
</feature>
<feature type="compositionally biased region" description="Polar residues" evidence="6">
    <location>
        <begin position="1638"/>
        <end position="1652"/>
    </location>
</feature>
<dbReference type="GO" id="GO:0031519">
    <property type="term" value="C:PcG protein complex"/>
    <property type="evidence" value="ECO:0007669"/>
    <property type="project" value="TreeGrafter"/>
</dbReference>
<feature type="compositionally biased region" description="Basic and acidic residues" evidence="6">
    <location>
        <begin position="809"/>
        <end position="844"/>
    </location>
</feature>
<reference evidence="8" key="1">
    <citation type="submission" date="2023-08" db="EMBL/GenBank/DDBJ databases">
        <title>Pelteobagrus vachellii genome.</title>
        <authorList>
            <person name="Liu H."/>
        </authorList>
    </citation>
    <scope>NUCLEOTIDE SEQUENCE</scope>
    <source>
        <strain evidence="8">PRFRI_2022a</strain>
        <tissue evidence="8">Muscle</tissue>
    </source>
</reference>
<dbReference type="EMBL" id="JAVHJS010000018">
    <property type="protein sequence ID" value="KAK2829461.1"/>
    <property type="molecule type" value="Genomic_DNA"/>
</dbReference>
<feature type="region of interest" description="Disordered" evidence="6">
    <location>
        <begin position="1838"/>
        <end position="1874"/>
    </location>
</feature>
<evidence type="ECO:0000256" key="5">
    <source>
        <dbReference type="PROSITE-ProRule" id="PRU00042"/>
    </source>
</evidence>
<feature type="domain" description="C2H2-type" evidence="7">
    <location>
        <begin position="2121"/>
        <end position="2148"/>
    </location>
</feature>
<dbReference type="PANTHER" id="PTHR14003">
    <property type="entry name" value="TRANSCRIPTIONAL REPRESSOR PROTEIN YY"/>
    <property type="match status" value="1"/>
</dbReference>
<dbReference type="FunFam" id="3.30.160.60:FF:000182">
    <property type="entry name" value="zinc finger protein 366"/>
    <property type="match status" value="1"/>
</dbReference>
<feature type="region of interest" description="Disordered" evidence="6">
    <location>
        <begin position="1299"/>
        <end position="1319"/>
    </location>
</feature>
<feature type="region of interest" description="Disordered" evidence="6">
    <location>
        <begin position="804"/>
        <end position="871"/>
    </location>
</feature>
<name>A0AA88M347_TACVA</name>
<keyword evidence="3 5" id="KW-0863">Zinc-finger</keyword>
<feature type="domain" description="C2H2-type" evidence="7">
    <location>
        <begin position="164"/>
        <end position="191"/>
    </location>
</feature>
<feature type="domain" description="C2H2-type" evidence="7">
    <location>
        <begin position="1241"/>
        <end position="1268"/>
    </location>
</feature>
<dbReference type="PROSITE" id="PS50157">
    <property type="entry name" value="ZINC_FINGER_C2H2_2"/>
    <property type="match status" value="9"/>
</dbReference>
<feature type="region of interest" description="Disordered" evidence="6">
    <location>
        <begin position="318"/>
        <end position="344"/>
    </location>
</feature>
<keyword evidence="1" id="KW-0479">Metal-binding</keyword>
<evidence type="ECO:0000256" key="4">
    <source>
        <dbReference type="ARBA" id="ARBA00022833"/>
    </source>
</evidence>
<sequence length="2239" mass="251273">MTKLQLLHRALNERLMAAVEQIMEMVGGTVLEYEEETVRARKENEILRRRLRWMEGENPTDWPDPAFSVPGDSSLTDTLALESLIIKTEPIDSHDFQLYGPDTSLTASVCTANIEVVYPGTSAPAEAGIPDGIVWDSAQSYMAPLDFDPTLSTMARNRSQRRSFACPDCGKVFGREQRLMFHMRIHSTERPYTYRRRKTCFYGDKKRKKKLRGLSKTSREFIEDLSDTSEQTEQSNGSANAGISASAGPSAPEVEPSEASDEASEHTTSSSKLSETSAARSVGLKSKQGREKSKTAQCLQCNRAFTNVSRLAVHMKTHSKPLPSQDEQNLQGDTESGSQHLPKVIRNNETEVEKAKAIGQRLFQCPECKKIFARSCWLTFHLKSHERERKRQKKKQLQNNKLKDVPQVSEKLKKDVATDSSKVHVLKKIFACPYCDKVFAREGWLGPHIRSHTLKNQNNDVISDGIVPNSTKRRTRRVVNKASKEGGIDQKQITEQSLRESEDLEMVNEQPKNKTSVSKNITVDLITNPKSETIITNNSEDGNNKSEILSNETEKLTNIITEESSPVPEEPTPAPEETSGQKEEVKKSKKRFPCRECGKVYLLAGWLKTHKKMHKKERILEENRRRLMMKEFGQNDKKEEEQSLVETDVVEKKQKKKKKTLGLQESLDDKKKKKNQLTNAVLLETMDNSSVVQTAADKSKETGGETRGQCVCKDCGKVYARKNWLSLHMLGHRKALMALPQKANDKAPKSDSQTTEEGSATEDSKGQKGKDGSKATFPCPFCDKVFPRAMRLMVHMQIHSGEKPYSYRQRKEQFYSEPTRPRVPDTDKPEPTVEGNDEKGKDGGNEVTRSQTSAVSQDHASTTEPVETVQPQSVCTGRKFSLLPLQSSVAATIHSTALTRTETKTDSSFSLQPRIVLDPFVAEASHLTSSEGGDFKPVIVETSDIHMHQMPDLETNYAATGEQVKSPHAQTTLENSNPYTCQNTLAETDHPDVVCVKVGFPHTYEENSFSKKLLFSLEDQQSSESSEYRKSEMCLRKGQVESREYSLLDVKQHKGFCDTEHLEMDVESQQSGSQINTHRTSRCLGGVKAKNIPPHSGYQKYGIDGACFSDTKFTDIDLTTDPEVKSSSSALEQVSHTESGYMILSDVSDDDEWANVFNNPDEEGRKTLKIYTPLSEGSADAGSVPSSSHKTSDSNSTVTFMLEKTGDQNVLNGPLTYRDELAATSVQQTEEPSSTGQKRWFTCLACGLSFAGEASLTQHMKVHTVSTETYQKSNAFKTLKKRVKNNETKLKQDVVQVQTSEVGSADSRDNSEISGKSDSTLINFNKLPGSCPDFGATSRSSRADSKTVDRKSKKEKGTLHCCYCGKAYEKIELHLLHDHPEEPKVIEALHCSNTLEERKRLLSVLCSHKKLKPTRNNKDEDLVRCSICQGYYQQNHFWKHGLICQQKQSKDLFIHTEPGRGTDLSDNNLRSSLAQKTFHPESGNLIKDIFSSSVQQTIPESVKHSSAKAEHHTTHYLYSVSESGRTYVNPIPDHGSESLSIIYTGNSSTMVNVDAKSSGPLILDSHCSALEFPGIPVQEFCPRNVQEALVKNQILTPRTKGISEEECQSALEPENRLNNILHPHTPVFYLLNTRNSKLQQNPEQDGQSSSTLALDFSGKPATPQETVSHIHTGSIDLLPTTNLKSDWTAVSTVHVDLEQNLASNTEPERTTIMMLEVRSERSDQSNSHSESTNCLVANIFSSEAQEIAHPETGNISIQVFGNDEHRSSEVESHWCLIPSHIPREKQHAANSEMYNAANKQVDTEGQNRDGTEEGDACTVQDSDLKPLGLNFTATVKRRWDSGSRETKRRRQSDPLQTSTEERKASPVNSQTPEMNCGLQISDVWNSLKNTRRKAKIKLKKKHYCLYCKKPSIRMAQHLLSAHANEPEVAKALSYDKKSKERKQLLDLLQSKGSLLHKDEIRMSRTLSEELLTANQASSPNSHVSCKAKQEKPNAECLSSHVSDTQHSAAQLYADTESAASTCEDFELVNEQLFAELESHDFTPDTRKEDNMNKNTTCSSPGDDQTETSKSEDKETDNDLNSRNGHTLENRRRSSRTQARPTRLKYSSLHEVESTSHISKAHVCQHCGASFCRPFNLRRHEYTHTGERPFWCSECHMGFIQKYRYRNHMMIHHGDTQSHRMDPSRRCKNRSGRKKPVDNELHQQHLDDSIAATSEPQSSAQERLDLTDRETGILKMFHDG</sequence>
<feature type="compositionally biased region" description="Polar residues" evidence="6">
    <location>
        <begin position="325"/>
        <end position="339"/>
    </location>
</feature>
<protein>
    <recommendedName>
        <fullName evidence="7">C2H2-type domain-containing protein</fullName>
    </recommendedName>
</protein>
<dbReference type="GO" id="GO:0008270">
    <property type="term" value="F:zinc ion binding"/>
    <property type="evidence" value="ECO:0007669"/>
    <property type="project" value="UniProtKB-KW"/>
</dbReference>
<dbReference type="FunFam" id="3.30.160.60:FF:000446">
    <property type="entry name" value="Zinc finger protein"/>
    <property type="match status" value="1"/>
</dbReference>
<feature type="compositionally biased region" description="Low complexity" evidence="6">
    <location>
        <begin position="235"/>
        <end position="252"/>
    </location>
</feature>
<feature type="compositionally biased region" description="Basic and acidic residues" evidence="6">
    <location>
        <begin position="2173"/>
        <end position="2184"/>
    </location>
</feature>
<organism evidence="8 9">
    <name type="scientific">Tachysurus vachellii</name>
    <name type="common">Darkbarbel catfish</name>
    <name type="synonym">Pelteobagrus vachellii</name>
    <dbReference type="NCBI Taxonomy" id="175792"/>
    <lineage>
        <taxon>Eukaryota</taxon>
        <taxon>Metazoa</taxon>
        <taxon>Chordata</taxon>
        <taxon>Craniata</taxon>
        <taxon>Vertebrata</taxon>
        <taxon>Euteleostomi</taxon>
        <taxon>Actinopterygii</taxon>
        <taxon>Neopterygii</taxon>
        <taxon>Teleostei</taxon>
        <taxon>Ostariophysi</taxon>
        <taxon>Siluriformes</taxon>
        <taxon>Bagridae</taxon>
        <taxon>Tachysurus</taxon>
    </lineage>
</organism>
<feature type="domain" description="C2H2-type" evidence="7">
    <location>
        <begin position="430"/>
        <end position="457"/>
    </location>
</feature>
<feature type="region of interest" description="Disordered" evidence="6">
    <location>
        <begin position="562"/>
        <end position="589"/>
    </location>
</feature>
<keyword evidence="2" id="KW-0677">Repeat</keyword>
<dbReference type="Gene3D" id="3.30.160.60">
    <property type="entry name" value="Classic Zinc Finger"/>
    <property type="match status" value="7"/>
</dbReference>
<evidence type="ECO:0000256" key="6">
    <source>
        <dbReference type="SAM" id="MobiDB-lite"/>
    </source>
</evidence>
<feature type="compositionally biased region" description="Polar residues" evidence="6">
    <location>
        <begin position="2052"/>
        <end position="2062"/>
    </location>
</feature>
<dbReference type="GO" id="GO:0005667">
    <property type="term" value="C:transcription regulator complex"/>
    <property type="evidence" value="ECO:0007669"/>
    <property type="project" value="TreeGrafter"/>
</dbReference>
<dbReference type="Proteomes" id="UP001187315">
    <property type="component" value="Unassembled WGS sequence"/>
</dbReference>
<dbReference type="PANTHER" id="PTHR14003:SF19">
    <property type="entry name" value="YY2 TRANSCRIPTION FACTOR"/>
    <property type="match status" value="1"/>
</dbReference>
<dbReference type="PROSITE" id="PS00028">
    <property type="entry name" value="ZINC_FINGER_C2H2_1"/>
    <property type="match status" value="10"/>
</dbReference>
<feature type="compositionally biased region" description="Basic and acidic residues" evidence="6">
    <location>
        <begin position="1801"/>
        <end position="1811"/>
    </location>
</feature>
<feature type="region of interest" description="Disordered" evidence="6">
    <location>
        <begin position="223"/>
        <end position="289"/>
    </location>
</feature>
<feature type="compositionally biased region" description="Polar residues" evidence="6">
    <location>
        <begin position="847"/>
        <end position="871"/>
    </location>
</feature>
<accession>A0AA88M347</accession>
<dbReference type="GO" id="GO:0000978">
    <property type="term" value="F:RNA polymerase II cis-regulatory region sequence-specific DNA binding"/>
    <property type="evidence" value="ECO:0007669"/>
    <property type="project" value="TreeGrafter"/>
</dbReference>
<feature type="compositionally biased region" description="Basic and acidic residues" evidence="6">
    <location>
        <begin position="762"/>
        <end position="773"/>
    </location>
</feature>
<evidence type="ECO:0000256" key="3">
    <source>
        <dbReference type="ARBA" id="ARBA00022771"/>
    </source>
</evidence>
<evidence type="ECO:0000259" key="7">
    <source>
        <dbReference type="PROSITE" id="PS50157"/>
    </source>
</evidence>
<evidence type="ECO:0000313" key="8">
    <source>
        <dbReference type="EMBL" id="KAK2829461.1"/>
    </source>
</evidence>
<feature type="compositionally biased region" description="Polar residues" evidence="6">
    <location>
        <begin position="266"/>
        <end position="279"/>
    </location>
</feature>
<feature type="region of interest" description="Disordered" evidence="6">
    <location>
        <begin position="1638"/>
        <end position="1666"/>
    </location>
</feature>
<feature type="region of interest" description="Disordered" evidence="6">
    <location>
        <begin position="2038"/>
        <end position="2107"/>
    </location>
</feature>
<gene>
    <name evidence="8" type="ORF">Q7C36_017451</name>
</gene>
<proteinExistence type="predicted"/>
<keyword evidence="4" id="KW-0862">Zinc</keyword>
<feature type="domain" description="C2H2-type" evidence="7">
    <location>
        <begin position="777"/>
        <end position="804"/>
    </location>
</feature>